<organism evidence="4 5">
    <name type="scientific">Candidatus Coatesbacteria bacterium RBG_13_66_14</name>
    <dbReference type="NCBI Taxonomy" id="1817816"/>
    <lineage>
        <taxon>Bacteria</taxon>
        <taxon>Candidatus Coatesiibacteriota</taxon>
    </lineage>
</organism>
<dbReference type="Pfam" id="PF13399">
    <property type="entry name" value="LytR_C"/>
    <property type="match status" value="1"/>
</dbReference>
<name>A0A1F5FHD1_9BACT</name>
<keyword evidence="2" id="KW-0812">Transmembrane</keyword>
<protein>
    <recommendedName>
        <fullName evidence="3">LytR/CpsA/Psr regulator C-terminal domain-containing protein</fullName>
    </recommendedName>
</protein>
<sequence>MIEGRVEMMRSRRRKQKRRTIAIVVACALAVVAVVLFIWRPWETEENPPDGETLDGESATVSELPQGNEPPDEIALPLRYSVEVWHTPADAERLNDVEYQLSQLGQTEYSAVPIAVLGSGNVNIVYYHGESEELRSFAESLSDLLGFGAPRRVDISLVLGRDIEGVLAAAPDSGSLPEGASGLTAEVLNGSGVAGMASRTAKKLEGFGLTVVDFRNNSSFDCEHTTISCTPDKLEYALALKEALGLPGSVTGIPYDLQVVLGGG</sequence>
<dbReference type="Gene3D" id="3.30.70.2390">
    <property type="match status" value="1"/>
</dbReference>
<evidence type="ECO:0000256" key="2">
    <source>
        <dbReference type="SAM" id="Phobius"/>
    </source>
</evidence>
<evidence type="ECO:0000313" key="5">
    <source>
        <dbReference type="Proteomes" id="UP000177187"/>
    </source>
</evidence>
<evidence type="ECO:0000313" key="4">
    <source>
        <dbReference type="EMBL" id="OGD78954.1"/>
    </source>
</evidence>
<reference evidence="4 5" key="1">
    <citation type="journal article" date="2016" name="Nat. Commun.">
        <title>Thousands of microbial genomes shed light on interconnected biogeochemical processes in an aquifer system.</title>
        <authorList>
            <person name="Anantharaman K."/>
            <person name="Brown C.T."/>
            <person name="Hug L.A."/>
            <person name="Sharon I."/>
            <person name="Castelle C.J."/>
            <person name="Probst A.J."/>
            <person name="Thomas B.C."/>
            <person name="Singh A."/>
            <person name="Wilkins M.J."/>
            <person name="Karaoz U."/>
            <person name="Brodie E.L."/>
            <person name="Williams K.H."/>
            <person name="Hubbard S.S."/>
            <person name="Banfield J.F."/>
        </authorList>
    </citation>
    <scope>NUCLEOTIDE SEQUENCE [LARGE SCALE GENOMIC DNA]</scope>
</reference>
<feature type="transmembrane region" description="Helical" evidence="2">
    <location>
        <begin position="21"/>
        <end position="39"/>
    </location>
</feature>
<keyword evidence="2" id="KW-0472">Membrane</keyword>
<comment type="caution">
    <text evidence="4">The sequence shown here is derived from an EMBL/GenBank/DDBJ whole genome shotgun (WGS) entry which is preliminary data.</text>
</comment>
<gene>
    <name evidence="4" type="ORF">A2Y64_01345</name>
</gene>
<proteinExistence type="predicted"/>
<dbReference type="AlphaFoldDB" id="A0A1F5FHD1"/>
<dbReference type="Proteomes" id="UP000177187">
    <property type="component" value="Unassembled WGS sequence"/>
</dbReference>
<evidence type="ECO:0000256" key="1">
    <source>
        <dbReference type="SAM" id="MobiDB-lite"/>
    </source>
</evidence>
<feature type="region of interest" description="Disordered" evidence="1">
    <location>
        <begin position="47"/>
        <end position="69"/>
    </location>
</feature>
<dbReference type="InterPro" id="IPR027381">
    <property type="entry name" value="LytR/CpsA/Psr_C"/>
</dbReference>
<evidence type="ECO:0000259" key="3">
    <source>
        <dbReference type="Pfam" id="PF13399"/>
    </source>
</evidence>
<keyword evidence="2" id="KW-1133">Transmembrane helix</keyword>
<feature type="domain" description="LytR/CpsA/Psr regulator C-terminal" evidence="3">
    <location>
        <begin position="184"/>
        <end position="262"/>
    </location>
</feature>
<accession>A0A1F5FHD1</accession>
<dbReference type="EMBL" id="MFAF01000018">
    <property type="protein sequence ID" value="OGD78954.1"/>
    <property type="molecule type" value="Genomic_DNA"/>
</dbReference>